<keyword evidence="3" id="KW-1185">Reference proteome</keyword>
<dbReference type="RefSeq" id="WP_261496273.1">
    <property type="nucleotide sequence ID" value="NZ_JAOCQF010000002.1"/>
</dbReference>
<keyword evidence="1" id="KW-1133">Transmembrane helix</keyword>
<comment type="caution">
    <text evidence="2">The sequence shown here is derived from an EMBL/GenBank/DDBJ whole genome shotgun (WGS) entry which is preliminary data.</text>
</comment>
<keyword evidence="1" id="KW-0812">Transmembrane</keyword>
<dbReference type="Proteomes" id="UP001205601">
    <property type="component" value="Unassembled WGS sequence"/>
</dbReference>
<feature type="transmembrane region" description="Helical" evidence="1">
    <location>
        <begin position="126"/>
        <end position="145"/>
    </location>
</feature>
<evidence type="ECO:0000256" key="1">
    <source>
        <dbReference type="SAM" id="Phobius"/>
    </source>
</evidence>
<feature type="transmembrane region" description="Helical" evidence="1">
    <location>
        <begin position="7"/>
        <end position="24"/>
    </location>
</feature>
<evidence type="ECO:0000313" key="3">
    <source>
        <dbReference type="Proteomes" id="UP001205601"/>
    </source>
</evidence>
<feature type="transmembrane region" description="Helical" evidence="1">
    <location>
        <begin position="72"/>
        <end position="90"/>
    </location>
</feature>
<dbReference type="InterPro" id="IPR006750">
    <property type="entry name" value="YdcZ"/>
</dbReference>
<accession>A0ABT2NNV6</accession>
<dbReference type="Pfam" id="PF04657">
    <property type="entry name" value="DMT_YdcZ"/>
    <property type="match status" value="1"/>
</dbReference>
<dbReference type="PANTHER" id="PTHR34821:SF2">
    <property type="entry name" value="INNER MEMBRANE PROTEIN YDCZ"/>
    <property type="match status" value="1"/>
</dbReference>
<keyword evidence="1" id="KW-0472">Membrane</keyword>
<reference evidence="3" key="1">
    <citation type="submission" date="2023-07" db="EMBL/GenBank/DDBJ databases">
        <title>Defluviimonas sediminis sp. nov., isolated from mangrove sediment.</title>
        <authorList>
            <person name="Liu L."/>
            <person name="Li J."/>
            <person name="Huang Y."/>
            <person name="Pan J."/>
            <person name="Li M."/>
        </authorList>
    </citation>
    <scope>NUCLEOTIDE SEQUENCE [LARGE SCALE GENOMIC DNA]</scope>
    <source>
        <strain evidence="3">FT324</strain>
    </source>
</reference>
<sequence>MADTLRYALIMLAAGIGIPILAALNAQLGARIGSPAAAASVLFVVACAVSVLVAWATGGLDRLALIPAQPRHLLLAGFFVAFYVLSITWVAPRFGVGNAIFFVLLGQMISATAIDQFGLFGAAIRPFGLMRASGLGLMAIGVFLVQKA</sequence>
<feature type="transmembrane region" description="Helical" evidence="1">
    <location>
        <begin position="96"/>
        <end position="114"/>
    </location>
</feature>
<protein>
    <submittedName>
        <fullName evidence="2">DMT family transporter</fullName>
    </submittedName>
</protein>
<dbReference type="EMBL" id="JAOCQF010000002">
    <property type="protein sequence ID" value="MCT8330406.1"/>
    <property type="molecule type" value="Genomic_DNA"/>
</dbReference>
<evidence type="ECO:0000313" key="2">
    <source>
        <dbReference type="EMBL" id="MCT8330406.1"/>
    </source>
</evidence>
<feature type="transmembrane region" description="Helical" evidence="1">
    <location>
        <begin position="36"/>
        <end position="60"/>
    </location>
</feature>
<proteinExistence type="predicted"/>
<gene>
    <name evidence="2" type="ORF">N5I32_12835</name>
</gene>
<organism evidence="2 3">
    <name type="scientific">Albidovulum sediminis</name>
    <dbReference type="NCBI Taxonomy" id="3066345"/>
    <lineage>
        <taxon>Bacteria</taxon>
        <taxon>Pseudomonadati</taxon>
        <taxon>Pseudomonadota</taxon>
        <taxon>Alphaproteobacteria</taxon>
        <taxon>Rhodobacterales</taxon>
        <taxon>Paracoccaceae</taxon>
        <taxon>Albidovulum</taxon>
    </lineage>
</organism>
<name>A0ABT2NNV6_9RHOB</name>
<dbReference type="PANTHER" id="PTHR34821">
    <property type="entry name" value="INNER MEMBRANE PROTEIN YDCZ"/>
    <property type="match status" value="1"/>
</dbReference>